<dbReference type="PROSITE" id="PS00609">
    <property type="entry name" value="GLYCOSYL_HYDROL_F32"/>
    <property type="match status" value="1"/>
</dbReference>
<feature type="signal peptide" evidence="4">
    <location>
        <begin position="1"/>
        <end position="23"/>
    </location>
</feature>
<evidence type="ECO:0000256" key="4">
    <source>
        <dbReference type="SAM" id="SignalP"/>
    </source>
</evidence>
<evidence type="ECO:0000256" key="3">
    <source>
        <dbReference type="ARBA" id="ARBA00023295"/>
    </source>
</evidence>
<dbReference type="GO" id="GO:0000324">
    <property type="term" value="C:fungal-type vacuole"/>
    <property type="evidence" value="ECO:0007669"/>
    <property type="project" value="TreeGrafter"/>
</dbReference>
<dbReference type="SMART" id="SM00640">
    <property type="entry name" value="Glyco_32"/>
    <property type="match status" value="1"/>
</dbReference>
<dbReference type="PANTHER" id="PTHR42800">
    <property type="entry name" value="EXOINULINASE INUD (AFU_ORTHOLOGUE AFUA_5G00480)"/>
    <property type="match status" value="1"/>
</dbReference>
<dbReference type="EMBL" id="CAJPDQ010000013">
    <property type="protein sequence ID" value="CAF9918733.1"/>
    <property type="molecule type" value="Genomic_DNA"/>
</dbReference>
<comment type="similarity">
    <text evidence="1">Belongs to the glycosyl hydrolase 32 family.</text>
</comment>
<organism evidence="6 7">
    <name type="scientific">Gomphillus americanus</name>
    <dbReference type="NCBI Taxonomy" id="1940652"/>
    <lineage>
        <taxon>Eukaryota</taxon>
        <taxon>Fungi</taxon>
        <taxon>Dikarya</taxon>
        <taxon>Ascomycota</taxon>
        <taxon>Pezizomycotina</taxon>
        <taxon>Lecanoromycetes</taxon>
        <taxon>OSLEUM clade</taxon>
        <taxon>Ostropomycetidae</taxon>
        <taxon>Ostropales</taxon>
        <taxon>Graphidaceae</taxon>
        <taxon>Gomphilloideae</taxon>
        <taxon>Gomphillus</taxon>
    </lineage>
</organism>
<comment type="caution">
    <text evidence="6">The sequence shown here is derived from an EMBL/GenBank/DDBJ whole genome shotgun (WGS) entry which is preliminary data.</text>
</comment>
<dbReference type="InterPro" id="IPR013148">
    <property type="entry name" value="Glyco_hydro_32_N"/>
</dbReference>
<dbReference type="OrthoDB" id="202537at2759"/>
<evidence type="ECO:0000313" key="7">
    <source>
        <dbReference type="Proteomes" id="UP000664169"/>
    </source>
</evidence>
<evidence type="ECO:0000256" key="1">
    <source>
        <dbReference type="ARBA" id="ARBA00009902"/>
    </source>
</evidence>
<proteinExistence type="inferred from homology"/>
<dbReference type="Gene3D" id="2.60.120.560">
    <property type="entry name" value="Exo-inulinase, domain 1"/>
    <property type="match status" value="1"/>
</dbReference>
<dbReference type="Proteomes" id="UP000664169">
    <property type="component" value="Unassembled WGS sequence"/>
</dbReference>
<evidence type="ECO:0000259" key="5">
    <source>
        <dbReference type="Pfam" id="PF00251"/>
    </source>
</evidence>
<evidence type="ECO:0000313" key="6">
    <source>
        <dbReference type="EMBL" id="CAF9918733.1"/>
    </source>
</evidence>
<gene>
    <name evidence="6" type="ORF">GOMPHAMPRED_001611</name>
</gene>
<dbReference type="SUPFAM" id="SSF75005">
    <property type="entry name" value="Arabinanase/levansucrase/invertase"/>
    <property type="match status" value="1"/>
</dbReference>
<keyword evidence="2" id="KW-0378">Hydrolase</keyword>
<dbReference type="Pfam" id="PF00251">
    <property type="entry name" value="Glyco_hydro_32N"/>
    <property type="match status" value="1"/>
</dbReference>
<keyword evidence="4" id="KW-0732">Signal</keyword>
<dbReference type="PANTHER" id="PTHR42800:SF2">
    <property type="entry name" value="INVERTASE-RELATED"/>
    <property type="match status" value="1"/>
</dbReference>
<dbReference type="GO" id="GO:0004575">
    <property type="term" value="F:sucrose alpha-glucosidase activity"/>
    <property type="evidence" value="ECO:0007669"/>
    <property type="project" value="TreeGrafter"/>
</dbReference>
<protein>
    <recommendedName>
        <fullName evidence="5">Glycosyl hydrolase family 32 N-terminal domain-containing protein</fullName>
    </recommendedName>
</protein>
<dbReference type="Gene3D" id="2.115.10.20">
    <property type="entry name" value="Glycosyl hydrolase domain, family 43"/>
    <property type="match status" value="1"/>
</dbReference>
<name>A0A8H3FAZ8_9LECA</name>
<feature type="chain" id="PRO_5034851150" description="Glycosyl hydrolase family 32 N-terminal domain-containing protein" evidence="4">
    <location>
        <begin position="24"/>
        <end position="581"/>
    </location>
</feature>
<dbReference type="CDD" id="cd18622">
    <property type="entry name" value="GH32_Inu-like"/>
    <property type="match status" value="1"/>
</dbReference>
<reference evidence="6" key="1">
    <citation type="submission" date="2021-03" db="EMBL/GenBank/DDBJ databases">
        <authorList>
            <person name="Tagirdzhanova G."/>
        </authorList>
    </citation>
    <scope>NUCLEOTIDE SEQUENCE</scope>
</reference>
<keyword evidence="7" id="KW-1185">Reference proteome</keyword>
<accession>A0A8H3FAZ8</accession>
<keyword evidence="3" id="KW-0326">Glycosidase</keyword>
<evidence type="ECO:0000256" key="2">
    <source>
        <dbReference type="ARBA" id="ARBA00022801"/>
    </source>
</evidence>
<dbReference type="InterPro" id="IPR023296">
    <property type="entry name" value="Glyco_hydro_beta-prop_sf"/>
</dbReference>
<feature type="domain" description="Glycosyl hydrolase family 32 N-terminal" evidence="5">
    <location>
        <begin position="54"/>
        <end position="364"/>
    </location>
</feature>
<sequence length="581" mass="63141">MLHGLICSLLVQWLLFSVKQAVAETALSNSPVPGETAPPEALDNYGSAYRPQIHWSPPVGFMNDPNGLFIDASGIWHLYFQYNPAELSVGNQHWGHAISQDLYHWVPQKNAISPEGDGLIFSGSAARDVNNTSGLFPVGNGSNNVLAFYTSALSGLQTQDVAYSTDGGYTFTKYAKNPVLNYHSPDFRDPKVFWHRETSKWVMTVAFAVDRLIAFFTSSDTIDWAPASNFSLAGEIGVIYECPNLVEVPVLKDGYTEDKFARSNIDGTAWLLLFSLVAVAPLGDSVNQYIPGSFNGTHFEAFDEEIRLTDWGQDNYAAQFWDGIPPDQGQVMIPWASNWQYTNDVPTDVAGFRGVLGLPRITGLAHTYGGKWTMISRPYPFPSSLFTNLDPSPSSNDSNSSITVAATTRVITNATSHVDISTAPALPVSAFTLKLKAASLSNRTLGGNMNFTFTITSTAESLRGGYVLGCNDNGNVGTVWLDRSGMKGYSSTHFTAHFSHSYPQDPNRSSIEVLVVVDRAIIEVFLDGGVGASGTAVWFQSHEAVLAGGIDLLQLSSRVEGEGDVQAEIQGLKSVWTEESL</sequence>
<dbReference type="InterPro" id="IPR018053">
    <property type="entry name" value="Glyco_hydro_32_AS"/>
</dbReference>
<dbReference type="AlphaFoldDB" id="A0A8H3FAZ8"/>
<dbReference type="GO" id="GO:0005987">
    <property type="term" value="P:sucrose catabolic process"/>
    <property type="evidence" value="ECO:0007669"/>
    <property type="project" value="TreeGrafter"/>
</dbReference>
<dbReference type="InterPro" id="IPR001362">
    <property type="entry name" value="Glyco_hydro_32"/>
</dbReference>